<dbReference type="GO" id="GO:0005886">
    <property type="term" value="C:plasma membrane"/>
    <property type="evidence" value="ECO:0007669"/>
    <property type="project" value="UniProtKB-SubCell"/>
</dbReference>
<evidence type="ECO:0000256" key="2">
    <source>
        <dbReference type="ARBA" id="ARBA00022475"/>
    </source>
</evidence>
<evidence type="ECO:0000313" key="9">
    <source>
        <dbReference type="EMBL" id="TVO77753.1"/>
    </source>
</evidence>
<dbReference type="PANTHER" id="PTHR30287:SF2">
    <property type="entry name" value="BLL1001 PROTEIN"/>
    <property type="match status" value="1"/>
</dbReference>
<feature type="transmembrane region" description="Helical" evidence="6">
    <location>
        <begin position="416"/>
        <end position="439"/>
    </location>
</feature>
<accession>A0A557SK54</accession>
<feature type="transmembrane region" description="Helical" evidence="6">
    <location>
        <begin position="292"/>
        <end position="318"/>
    </location>
</feature>
<dbReference type="Pfam" id="PF02687">
    <property type="entry name" value="FtsX"/>
    <property type="match status" value="2"/>
</dbReference>
<dbReference type="OrthoDB" id="343744at2"/>
<feature type="transmembrane region" description="Helical" evidence="6">
    <location>
        <begin position="712"/>
        <end position="732"/>
    </location>
</feature>
<evidence type="ECO:0000256" key="3">
    <source>
        <dbReference type="ARBA" id="ARBA00022692"/>
    </source>
</evidence>
<dbReference type="InterPro" id="IPR025857">
    <property type="entry name" value="MacB_PCD"/>
</dbReference>
<evidence type="ECO:0000256" key="1">
    <source>
        <dbReference type="ARBA" id="ARBA00004651"/>
    </source>
</evidence>
<reference evidence="9 10" key="1">
    <citation type="submission" date="2019-07" db="EMBL/GenBank/DDBJ databases">
        <title>The pathways for chlorine oxyanion respiration interact through the shared metabolite chlorate.</title>
        <authorList>
            <person name="Barnum T.P."/>
            <person name="Cheng Y."/>
            <person name="Hill K.A."/>
            <person name="Lucas L.N."/>
            <person name="Carlson H.K."/>
            <person name="Coates J.D."/>
        </authorList>
    </citation>
    <scope>NUCLEOTIDE SEQUENCE [LARGE SCALE GENOMIC DNA]</scope>
    <source>
        <strain evidence="9 10">BK-1</strain>
    </source>
</reference>
<proteinExistence type="predicted"/>
<evidence type="ECO:0000259" key="8">
    <source>
        <dbReference type="Pfam" id="PF12704"/>
    </source>
</evidence>
<feature type="transmembrane region" description="Helical" evidence="6">
    <location>
        <begin position="800"/>
        <end position="822"/>
    </location>
</feature>
<keyword evidence="3 6" id="KW-0812">Transmembrane</keyword>
<dbReference type="InterPro" id="IPR038766">
    <property type="entry name" value="Membrane_comp_ABC_pdt"/>
</dbReference>
<feature type="transmembrane region" description="Helical" evidence="6">
    <location>
        <begin position="250"/>
        <end position="272"/>
    </location>
</feature>
<dbReference type="Proteomes" id="UP000316649">
    <property type="component" value="Unassembled WGS sequence"/>
</dbReference>
<dbReference type="AlphaFoldDB" id="A0A557SK54"/>
<protein>
    <submittedName>
        <fullName evidence="9">FtsX-like permease family protein</fullName>
    </submittedName>
</protein>
<keyword evidence="5 6" id="KW-0472">Membrane</keyword>
<feature type="transmembrane region" description="Helical" evidence="6">
    <location>
        <begin position="21"/>
        <end position="41"/>
    </location>
</feature>
<evidence type="ECO:0000256" key="4">
    <source>
        <dbReference type="ARBA" id="ARBA00022989"/>
    </source>
</evidence>
<feature type="transmembrane region" description="Helical" evidence="6">
    <location>
        <begin position="391"/>
        <end position="410"/>
    </location>
</feature>
<dbReference type="RefSeq" id="WP_144357477.1">
    <property type="nucleotide sequence ID" value="NZ_VMNH01000004.1"/>
</dbReference>
<keyword evidence="4 6" id="KW-1133">Transmembrane helix</keyword>
<dbReference type="InterPro" id="IPR003838">
    <property type="entry name" value="ABC3_permease_C"/>
</dbReference>
<feature type="transmembrane region" description="Helical" evidence="6">
    <location>
        <begin position="473"/>
        <end position="493"/>
    </location>
</feature>
<feature type="transmembrane region" description="Helical" evidence="6">
    <location>
        <begin position="347"/>
        <end position="370"/>
    </location>
</feature>
<evidence type="ECO:0000256" key="5">
    <source>
        <dbReference type="ARBA" id="ARBA00023136"/>
    </source>
</evidence>
<evidence type="ECO:0000259" key="7">
    <source>
        <dbReference type="Pfam" id="PF02687"/>
    </source>
</evidence>
<dbReference type="EMBL" id="VMNH01000004">
    <property type="protein sequence ID" value="TVO77753.1"/>
    <property type="molecule type" value="Genomic_DNA"/>
</dbReference>
<comment type="caution">
    <text evidence="9">The sequence shown here is derived from an EMBL/GenBank/DDBJ whole genome shotgun (WGS) entry which is preliminary data.</text>
</comment>
<feature type="domain" description="ABC3 transporter permease C-terminal" evidence="7">
    <location>
        <begin position="715"/>
        <end position="831"/>
    </location>
</feature>
<feature type="domain" description="ABC3 transporter permease C-terminal" evidence="7">
    <location>
        <begin position="250"/>
        <end position="373"/>
    </location>
</feature>
<dbReference type="Pfam" id="PF12704">
    <property type="entry name" value="MacB_PCD"/>
    <property type="match status" value="2"/>
</dbReference>
<feature type="transmembrane region" description="Helical" evidence="6">
    <location>
        <begin position="753"/>
        <end position="780"/>
    </location>
</feature>
<evidence type="ECO:0000256" key="6">
    <source>
        <dbReference type="SAM" id="Phobius"/>
    </source>
</evidence>
<feature type="domain" description="MacB-like periplasmic core" evidence="8">
    <location>
        <begin position="21"/>
        <end position="210"/>
    </location>
</feature>
<keyword evidence="10" id="KW-1185">Reference proteome</keyword>
<gene>
    <name evidence="9" type="ORF">FHP88_02835</name>
</gene>
<sequence>MVGSRLRLAGFRHQRRHAWQTVLAILGIALGVAVVMAVGLANQSASRAFAITMEQISGRVTHQILGGPNGLPEQLYTQLRLQQSHLKSAPVVEGVVHIGEEQFTLLGLDPLSEQPFRTVTQLPDAGLLARILTQENGLLISAYTAKRLGLSAGDQVTLDITARTSVVEIMALFGEQQGAVLDGVLVSDIATAQTLLAQFGMLDRIDLALRPDQIAPLQQWLPKGFQLVETGQRTSAMENMSKAFQTNLSAMSLLALLVGGFLIYNTATFSVLQRRRQFGIMRLLGATRSELFQVILFEQFLIGLIGTLIGMGAGILLARELLWLVSRTINDLYYTVTISRLDLAPEILLAGVMLGLLTTLLASAAPAWEATRSRPQSVNRRSVIEQQSHRALPWLLLIGLFTMGLGLLLAKFSDRSLLLGFAALFCFIVGYCLLVPAMVPTLSRLIQYPIKWLFGTIGRLATRGINATLSRTGPAISALTLAIAATIGMGIMVDSFRTTVGQWLGQTLQGDIYISVPHSSSKRASAPLPEELPTEVLKLPGVKEISTGRHVTLESAHGPVNMLAIGLSSTSYRGFNFKGDTLANIWQQFSTGKLVLISEPYAYHNRLQVGDSVTLLTPDGNRVFTIGGIFYDYGSDRGLLVMPREHYAAIWRDNQVTTLGIYLKQQTALDTVLSKVKETTSRFEMPLTVRANQEILKHSLAIFDRTFTITQVLRLLVIAVAFVGILSAMMALQLERAKEHAILRATGLTPRQLLGQITLQTLLMGLMAALLAIPLGWLMAEILIHVINVRAFGWSMPSQLSPSILMEAILFAQIAALLAGLYPSLRMARTRPALALREE</sequence>
<evidence type="ECO:0000313" key="10">
    <source>
        <dbReference type="Proteomes" id="UP000316649"/>
    </source>
</evidence>
<comment type="subcellular location">
    <subcellularLocation>
        <location evidence="1">Cell membrane</location>
        <topology evidence="1">Multi-pass membrane protein</topology>
    </subcellularLocation>
</comment>
<name>A0A557SK54_9GAMM</name>
<dbReference type="PANTHER" id="PTHR30287">
    <property type="entry name" value="MEMBRANE COMPONENT OF PREDICTED ABC SUPERFAMILY METABOLITE UPTAKE TRANSPORTER"/>
    <property type="match status" value="1"/>
</dbReference>
<feature type="domain" description="MacB-like periplasmic core" evidence="8">
    <location>
        <begin position="475"/>
        <end position="677"/>
    </location>
</feature>
<organism evidence="9 10">
    <name type="scientific">Sedimenticola selenatireducens</name>
    <dbReference type="NCBI Taxonomy" id="191960"/>
    <lineage>
        <taxon>Bacteria</taxon>
        <taxon>Pseudomonadati</taxon>
        <taxon>Pseudomonadota</taxon>
        <taxon>Gammaproteobacteria</taxon>
        <taxon>Chromatiales</taxon>
        <taxon>Sedimenticolaceae</taxon>
        <taxon>Sedimenticola</taxon>
    </lineage>
</organism>
<keyword evidence="2" id="KW-1003">Cell membrane</keyword>